<name>A0A915EM56_9BILA</name>
<reference evidence="2" key="1">
    <citation type="submission" date="2022-11" db="UniProtKB">
        <authorList>
            <consortium name="WormBaseParasite"/>
        </authorList>
    </citation>
    <scope>IDENTIFICATION</scope>
</reference>
<keyword evidence="1" id="KW-1185">Reference proteome</keyword>
<sequence length="132" mass="14494">MMMRGGRLSKLSAKIKVQIKEKRIGRTSIRAKLQQEAMNRAGIEVAEDVVQPSVVAIFSVTIDKEVTKPLDAIATKGPVNWVRAPPVAEAVSSSVGFVRDLTRDDLKKLAEICGTFKNAISKLHELVVRILD</sequence>
<dbReference type="AlphaFoldDB" id="A0A915EM56"/>
<protein>
    <submittedName>
        <fullName evidence="2">Uncharacterized protein</fullName>
    </submittedName>
</protein>
<dbReference type="Proteomes" id="UP000887574">
    <property type="component" value="Unplaced"/>
</dbReference>
<proteinExistence type="predicted"/>
<dbReference type="WBParaSite" id="jg6829">
    <property type="protein sequence ID" value="jg6829"/>
    <property type="gene ID" value="jg6829"/>
</dbReference>
<evidence type="ECO:0000313" key="2">
    <source>
        <dbReference type="WBParaSite" id="jg6829"/>
    </source>
</evidence>
<accession>A0A915EM56</accession>
<evidence type="ECO:0000313" key="1">
    <source>
        <dbReference type="Proteomes" id="UP000887574"/>
    </source>
</evidence>
<organism evidence="1 2">
    <name type="scientific">Ditylenchus dipsaci</name>
    <dbReference type="NCBI Taxonomy" id="166011"/>
    <lineage>
        <taxon>Eukaryota</taxon>
        <taxon>Metazoa</taxon>
        <taxon>Ecdysozoa</taxon>
        <taxon>Nematoda</taxon>
        <taxon>Chromadorea</taxon>
        <taxon>Rhabditida</taxon>
        <taxon>Tylenchina</taxon>
        <taxon>Tylenchomorpha</taxon>
        <taxon>Sphaerularioidea</taxon>
        <taxon>Anguinidae</taxon>
        <taxon>Anguininae</taxon>
        <taxon>Ditylenchus</taxon>
    </lineage>
</organism>